<dbReference type="PANTHER" id="PTHR47979">
    <property type="entry name" value="DRAB11-RELATED"/>
    <property type="match status" value="1"/>
</dbReference>
<proteinExistence type="inferred from homology"/>
<dbReference type="PROSITE" id="PS51421">
    <property type="entry name" value="RAS"/>
    <property type="match status" value="1"/>
</dbReference>
<evidence type="ECO:0000256" key="1">
    <source>
        <dbReference type="ARBA" id="ARBA00006270"/>
    </source>
</evidence>
<dbReference type="SMART" id="SM00174">
    <property type="entry name" value="RHO"/>
    <property type="match status" value="1"/>
</dbReference>
<organism evidence="6 7">
    <name type="scientific">Pyronema omphalodes (strain CBS 100304)</name>
    <name type="common">Pyronema confluens</name>
    <dbReference type="NCBI Taxonomy" id="1076935"/>
    <lineage>
        <taxon>Eukaryota</taxon>
        <taxon>Fungi</taxon>
        <taxon>Dikarya</taxon>
        <taxon>Ascomycota</taxon>
        <taxon>Pezizomycotina</taxon>
        <taxon>Pezizomycetes</taxon>
        <taxon>Pezizales</taxon>
        <taxon>Pyronemataceae</taxon>
        <taxon>Pyronema</taxon>
    </lineage>
</organism>
<dbReference type="STRING" id="1076935.U4KZN2"/>
<dbReference type="PRINTS" id="PR00449">
    <property type="entry name" value="RASTRNSFRMNG"/>
</dbReference>
<dbReference type="SUPFAM" id="SSF52540">
    <property type="entry name" value="P-loop containing nucleoside triphosphate hydrolases"/>
    <property type="match status" value="1"/>
</dbReference>
<dbReference type="InterPro" id="IPR027417">
    <property type="entry name" value="P-loop_NTPase"/>
</dbReference>
<keyword evidence="4" id="KW-0449">Lipoprotein</keyword>
<dbReference type="SMART" id="SM00175">
    <property type="entry name" value="RAB"/>
    <property type="match status" value="1"/>
</dbReference>
<protein>
    <submittedName>
        <fullName evidence="6">Similar to Ras-related protein RABB1b acc. no. Q38922</fullName>
    </submittedName>
</protein>
<feature type="region of interest" description="Disordered" evidence="5">
    <location>
        <begin position="189"/>
        <end position="215"/>
    </location>
</feature>
<dbReference type="eggNOG" id="KOG0098">
    <property type="taxonomic scope" value="Eukaryota"/>
</dbReference>
<dbReference type="AlphaFoldDB" id="U4KZN2"/>
<evidence type="ECO:0000256" key="5">
    <source>
        <dbReference type="SAM" id="MobiDB-lite"/>
    </source>
</evidence>
<dbReference type="Proteomes" id="UP000018144">
    <property type="component" value="Unassembled WGS sequence"/>
</dbReference>
<dbReference type="GO" id="GO:0003924">
    <property type="term" value="F:GTPase activity"/>
    <property type="evidence" value="ECO:0007669"/>
    <property type="project" value="InterPro"/>
</dbReference>
<dbReference type="SMART" id="SM00176">
    <property type="entry name" value="RAN"/>
    <property type="match status" value="1"/>
</dbReference>
<evidence type="ECO:0000256" key="2">
    <source>
        <dbReference type="ARBA" id="ARBA00022741"/>
    </source>
</evidence>
<dbReference type="Pfam" id="PF00071">
    <property type="entry name" value="Ras"/>
    <property type="match status" value="1"/>
</dbReference>
<dbReference type="InterPro" id="IPR005225">
    <property type="entry name" value="Small_GTP-bd"/>
</dbReference>
<evidence type="ECO:0000313" key="6">
    <source>
        <dbReference type="EMBL" id="CCX07195.1"/>
    </source>
</evidence>
<dbReference type="PROSITE" id="PS51419">
    <property type="entry name" value="RAB"/>
    <property type="match status" value="1"/>
</dbReference>
<name>U4KZN2_PYROM</name>
<sequence length="215" mass="23599">MPNPPYDYIAKIVNIGDSGCGKSSLTIRLCESRFDATPDVTVGVQFDFRIIPLSSGKAIKLQIWDTAGQECYRSVTKSYFRGATGALLVYDITRRETFEHAKDWLDELRGTVESDEQIAIILVGNKTDLEAKRQVTKEEAEQWAVDNKISAAVETSAKTGDQVEEAFLKVAEQIGLNIEKGVYDLGDKRSGVKKNPGKPSMGIEERTGKQGGGCC</sequence>
<dbReference type="EMBL" id="HF935340">
    <property type="protein sequence ID" value="CCX07195.1"/>
    <property type="molecule type" value="Genomic_DNA"/>
</dbReference>
<evidence type="ECO:0000256" key="3">
    <source>
        <dbReference type="ARBA" id="ARBA00023134"/>
    </source>
</evidence>
<evidence type="ECO:0000313" key="7">
    <source>
        <dbReference type="Proteomes" id="UP000018144"/>
    </source>
</evidence>
<reference evidence="6 7" key="1">
    <citation type="journal article" date="2013" name="PLoS Genet.">
        <title>The genome and development-dependent transcriptomes of Pyronema confluens: a window into fungal evolution.</title>
        <authorList>
            <person name="Traeger S."/>
            <person name="Altegoer F."/>
            <person name="Freitag M."/>
            <person name="Gabaldon T."/>
            <person name="Kempken F."/>
            <person name="Kumar A."/>
            <person name="Marcet-Houben M."/>
            <person name="Poggeler S."/>
            <person name="Stajich J.E."/>
            <person name="Nowrousian M."/>
        </authorList>
    </citation>
    <scope>NUCLEOTIDE SEQUENCE [LARGE SCALE GENOMIC DNA]</scope>
    <source>
        <strain evidence="7">CBS 100304</strain>
        <tissue evidence="6">Vegetative mycelium</tissue>
    </source>
</reference>
<gene>
    <name evidence="6" type="ORF">PCON_06784</name>
</gene>
<dbReference type="InterPro" id="IPR050209">
    <property type="entry name" value="Rab_GTPases_membrane_traffic"/>
</dbReference>
<evidence type="ECO:0000256" key="4">
    <source>
        <dbReference type="ARBA" id="ARBA00023288"/>
    </source>
</evidence>
<dbReference type="CDD" id="cd00154">
    <property type="entry name" value="Rab"/>
    <property type="match status" value="1"/>
</dbReference>
<dbReference type="GO" id="GO:0005525">
    <property type="term" value="F:GTP binding"/>
    <property type="evidence" value="ECO:0007669"/>
    <property type="project" value="UniProtKB-KW"/>
</dbReference>
<dbReference type="InterPro" id="IPR001806">
    <property type="entry name" value="Small_GTPase"/>
</dbReference>
<keyword evidence="2" id="KW-0547">Nucleotide-binding</keyword>
<dbReference type="Gene3D" id="3.40.50.300">
    <property type="entry name" value="P-loop containing nucleotide triphosphate hydrolases"/>
    <property type="match status" value="1"/>
</dbReference>
<keyword evidence="3" id="KW-0342">GTP-binding</keyword>
<comment type="similarity">
    <text evidence="1">Belongs to the small GTPase superfamily. Rab family.</text>
</comment>
<dbReference type="OMA" id="TNATHAC"/>
<dbReference type="NCBIfam" id="TIGR00231">
    <property type="entry name" value="small_GTP"/>
    <property type="match status" value="1"/>
</dbReference>
<dbReference type="OrthoDB" id="9989112at2759"/>
<keyword evidence="7" id="KW-1185">Reference proteome</keyword>
<dbReference type="SMART" id="SM00173">
    <property type="entry name" value="RAS"/>
    <property type="match status" value="1"/>
</dbReference>
<accession>U4KZN2</accession>
<dbReference type="FunFam" id="3.40.50.300:FF:001129">
    <property type="entry name" value="ras-related protein Rab-44 isoform X2"/>
    <property type="match status" value="1"/>
</dbReference>